<reference evidence="3" key="2">
    <citation type="submission" date="2022-03" db="EMBL/GenBank/DDBJ databases">
        <title>Draft title - Genomic analysis of global carrot germplasm unveils the trajectory of domestication and the origin of high carotenoid orange carrot.</title>
        <authorList>
            <person name="Iorizzo M."/>
            <person name="Ellison S."/>
            <person name="Senalik D."/>
            <person name="Macko-Podgorni A."/>
            <person name="Grzebelus D."/>
            <person name="Bostan H."/>
            <person name="Rolling W."/>
            <person name="Curaba J."/>
            <person name="Simon P."/>
        </authorList>
    </citation>
    <scope>NUCLEOTIDE SEQUENCE</scope>
    <source>
        <tissue evidence="3">Leaf</tissue>
    </source>
</reference>
<gene>
    <name evidence="2" type="ORF">DCAR_014442</name>
    <name evidence="3" type="ORF">DCAR_0416488</name>
</gene>
<protein>
    <submittedName>
        <fullName evidence="2">Uncharacterized protein</fullName>
    </submittedName>
</protein>
<dbReference type="Gramene" id="KZM98196">
    <property type="protein sequence ID" value="KZM98196"/>
    <property type="gene ID" value="DCAR_014442"/>
</dbReference>
<proteinExistence type="predicted"/>
<dbReference type="EMBL" id="CP093346">
    <property type="protein sequence ID" value="WOG97149.1"/>
    <property type="molecule type" value="Genomic_DNA"/>
</dbReference>
<dbReference type="AlphaFoldDB" id="A0A165XIA4"/>
<evidence type="ECO:0000313" key="3">
    <source>
        <dbReference type="EMBL" id="WOG97149.1"/>
    </source>
</evidence>
<evidence type="ECO:0000313" key="4">
    <source>
        <dbReference type="Proteomes" id="UP000077755"/>
    </source>
</evidence>
<feature type="compositionally biased region" description="Low complexity" evidence="1">
    <location>
        <begin position="10"/>
        <end position="22"/>
    </location>
</feature>
<sequence>MDSLSQQPVNNCSSSGNRQQGSGSALDLFLQRHTENIKKSRTAGNSSSFDNITSGRNANKRSPLCNVDLNSAPGFVLDSAVTGVRRRGRGPSIEILFKHSKSLSASAASRRSPLCSVDQNADSRFVLDSTVTGLGMNSNLNSCGEQQNELECYLRP</sequence>
<dbReference type="Proteomes" id="UP000077755">
    <property type="component" value="Chromosome 4"/>
</dbReference>
<evidence type="ECO:0000313" key="2">
    <source>
        <dbReference type="EMBL" id="KZM98196.1"/>
    </source>
</evidence>
<reference evidence="2" key="1">
    <citation type="journal article" date="2016" name="Nat. Genet.">
        <title>A high-quality carrot genome assembly provides new insights into carotenoid accumulation and asterid genome evolution.</title>
        <authorList>
            <person name="Iorizzo M."/>
            <person name="Ellison S."/>
            <person name="Senalik D."/>
            <person name="Zeng P."/>
            <person name="Satapoomin P."/>
            <person name="Huang J."/>
            <person name="Bowman M."/>
            <person name="Iovene M."/>
            <person name="Sanseverino W."/>
            <person name="Cavagnaro P."/>
            <person name="Yildiz M."/>
            <person name="Macko-Podgorni A."/>
            <person name="Moranska E."/>
            <person name="Grzebelus E."/>
            <person name="Grzebelus D."/>
            <person name="Ashrafi H."/>
            <person name="Zheng Z."/>
            <person name="Cheng S."/>
            <person name="Spooner D."/>
            <person name="Van Deynze A."/>
            <person name="Simon P."/>
        </authorList>
    </citation>
    <scope>NUCLEOTIDE SEQUENCE [LARGE SCALE GENOMIC DNA]</scope>
    <source>
        <tissue evidence="2">Leaf</tissue>
    </source>
</reference>
<feature type="region of interest" description="Disordered" evidence="1">
    <location>
        <begin position="1"/>
        <end position="22"/>
    </location>
</feature>
<evidence type="ECO:0000256" key="1">
    <source>
        <dbReference type="SAM" id="MobiDB-lite"/>
    </source>
</evidence>
<dbReference type="EMBL" id="LNRQ01000004">
    <property type="protein sequence ID" value="KZM98196.1"/>
    <property type="molecule type" value="Genomic_DNA"/>
</dbReference>
<accession>A0A165XIA4</accession>
<keyword evidence="4" id="KW-1185">Reference proteome</keyword>
<name>A0A165XIA4_DAUCS</name>
<organism evidence="2">
    <name type="scientific">Daucus carota subsp. sativus</name>
    <name type="common">Carrot</name>
    <dbReference type="NCBI Taxonomy" id="79200"/>
    <lineage>
        <taxon>Eukaryota</taxon>
        <taxon>Viridiplantae</taxon>
        <taxon>Streptophyta</taxon>
        <taxon>Embryophyta</taxon>
        <taxon>Tracheophyta</taxon>
        <taxon>Spermatophyta</taxon>
        <taxon>Magnoliopsida</taxon>
        <taxon>eudicotyledons</taxon>
        <taxon>Gunneridae</taxon>
        <taxon>Pentapetalae</taxon>
        <taxon>asterids</taxon>
        <taxon>campanulids</taxon>
        <taxon>Apiales</taxon>
        <taxon>Apiaceae</taxon>
        <taxon>Apioideae</taxon>
        <taxon>Scandiceae</taxon>
        <taxon>Daucinae</taxon>
        <taxon>Daucus</taxon>
        <taxon>Daucus sect. Daucus</taxon>
    </lineage>
</organism>